<keyword evidence="13" id="KW-1185">Reference proteome</keyword>
<dbReference type="RefSeq" id="XP_052126803.1">
    <property type="nucleotide sequence ID" value="XM_052270843.1"/>
</dbReference>
<dbReference type="PANTHER" id="PTHR11011:SF116">
    <property type="entry name" value="FATTY ACYL-COA REDUCTASE CG5065-RELATED"/>
    <property type="match status" value="1"/>
</dbReference>
<dbReference type="Pfam" id="PF07993">
    <property type="entry name" value="NAD_binding_4"/>
    <property type="match status" value="1"/>
</dbReference>
<dbReference type="Gene3D" id="3.40.50.720">
    <property type="entry name" value="NAD(P)-binding Rossmann-like Domain"/>
    <property type="match status" value="1"/>
</dbReference>
<dbReference type="EC" id="1.2.1.84" evidence="10"/>
<evidence type="ECO:0000256" key="10">
    <source>
        <dbReference type="RuleBase" id="RU363097"/>
    </source>
</evidence>
<evidence type="ECO:0000259" key="11">
    <source>
        <dbReference type="Pfam" id="PF03015"/>
    </source>
</evidence>
<dbReference type="SUPFAM" id="SSF51735">
    <property type="entry name" value="NAD(P)-binding Rossmann-fold domains"/>
    <property type="match status" value="1"/>
</dbReference>
<dbReference type="InterPro" id="IPR013120">
    <property type="entry name" value="FAR_NAD-bd"/>
</dbReference>
<keyword evidence="3 10" id="KW-0444">Lipid biosynthesis</keyword>
<dbReference type="Pfam" id="PF03015">
    <property type="entry name" value="Sterile"/>
    <property type="match status" value="1"/>
</dbReference>
<comment type="function">
    <text evidence="10">Catalyzes the reduction of fatty acyl-CoA to fatty alcohols.</text>
</comment>
<evidence type="ECO:0000256" key="3">
    <source>
        <dbReference type="ARBA" id="ARBA00022516"/>
    </source>
</evidence>
<evidence type="ECO:0000313" key="14">
    <source>
        <dbReference type="RefSeq" id="XP_052126803.1"/>
    </source>
</evidence>
<feature type="domain" description="Fatty acyl-CoA reductase C-terminal" evidence="11">
    <location>
        <begin position="383"/>
        <end position="474"/>
    </location>
</feature>
<keyword evidence="5 10" id="KW-0521">NADP</keyword>
<evidence type="ECO:0000313" key="13">
    <source>
        <dbReference type="Proteomes" id="UP000504606"/>
    </source>
</evidence>
<dbReference type="GO" id="GO:0016020">
    <property type="term" value="C:membrane"/>
    <property type="evidence" value="ECO:0007669"/>
    <property type="project" value="UniProtKB-SubCell"/>
</dbReference>
<dbReference type="CDD" id="cd05236">
    <property type="entry name" value="FAR-N_SDR_e"/>
    <property type="match status" value="1"/>
</dbReference>
<dbReference type="InterPro" id="IPR033640">
    <property type="entry name" value="FAR_C"/>
</dbReference>
<dbReference type="GO" id="GO:0102965">
    <property type="term" value="F:alcohol-forming long-chain fatty acyl-CoA reductase activity"/>
    <property type="evidence" value="ECO:0007669"/>
    <property type="project" value="UniProtKB-EC"/>
</dbReference>
<feature type="transmembrane region" description="Helical" evidence="10">
    <location>
        <begin position="493"/>
        <end position="512"/>
    </location>
</feature>
<protein>
    <recommendedName>
        <fullName evidence="10">Fatty acyl-CoA reductase</fullName>
        <ecNumber evidence="10">1.2.1.84</ecNumber>
    </recommendedName>
</protein>
<accession>A0A9C6UCT1</accession>
<evidence type="ECO:0000259" key="12">
    <source>
        <dbReference type="Pfam" id="PF07993"/>
    </source>
</evidence>
<keyword evidence="6 10" id="KW-1133">Transmembrane helix</keyword>
<dbReference type="Proteomes" id="UP000504606">
    <property type="component" value="Unplaced"/>
</dbReference>
<dbReference type="FunFam" id="3.40.50.720:FF:000143">
    <property type="entry name" value="Fatty acyl-CoA reductase"/>
    <property type="match status" value="1"/>
</dbReference>
<dbReference type="AlphaFoldDB" id="A0A9C6UCT1"/>
<evidence type="ECO:0000256" key="2">
    <source>
        <dbReference type="ARBA" id="ARBA00005928"/>
    </source>
</evidence>
<dbReference type="GO" id="GO:0080019">
    <property type="term" value="F:alcohol-forming very long-chain fatty acyl-CoA reductase activity"/>
    <property type="evidence" value="ECO:0007669"/>
    <property type="project" value="InterPro"/>
</dbReference>
<evidence type="ECO:0000256" key="6">
    <source>
        <dbReference type="ARBA" id="ARBA00022989"/>
    </source>
</evidence>
<dbReference type="InterPro" id="IPR026055">
    <property type="entry name" value="FAR"/>
</dbReference>
<reference evidence="14" key="1">
    <citation type="submission" date="2025-08" db="UniProtKB">
        <authorList>
            <consortium name="RefSeq"/>
        </authorList>
    </citation>
    <scope>IDENTIFICATION</scope>
    <source>
        <tissue evidence="14">Whole organism</tissue>
    </source>
</reference>
<dbReference type="InterPro" id="IPR036291">
    <property type="entry name" value="NAD(P)-bd_dom_sf"/>
</dbReference>
<evidence type="ECO:0000256" key="7">
    <source>
        <dbReference type="ARBA" id="ARBA00023098"/>
    </source>
</evidence>
<keyword evidence="4 10" id="KW-0812">Transmembrane</keyword>
<comment type="catalytic activity">
    <reaction evidence="9 10">
        <text>a long-chain fatty acyl-CoA + 2 NADPH + 2 H(+) = a long-chain primary fatty alcohol + 2 NADP(+) + CoA</text>
        <dbReference type="Rhea" id="RHEA:52716"/>
        <dbReference type="ChEBI" id="CHEBI:15378"/>
        <dbReference type="ChEBI" id="CHEBI:57287"/>
        <dbReference type="ChEBI" id="CHEBI:57783"/>
        <dbReference type="ChEBI" id="CHEBI:58349"/>
        <dbReference type="ChEBI" id="CHEBI:77396"/>
        <dbReference type="ChEBI" id="CHEBI:83139"/>
        <dbReference type="EC" id="1.2.1.84"/>
    </reaction>
</comment>
<evidence type="ECO:0000256" key="1">
    <source>
        <dbReference type="ARBA" id="ARBA00004141"/>
    </source>
</evidence>
<dbReference type="GO" id="GO:0035336">
    <property type="term" value="P:long-chain fatty-acyl-CoA metabolic process"/>
    <property type="evidence" value="ECO:0007669"/>
    <property type="project" value="TreeGrafter"/>
</dbReference>
<keyword evidence="8 10" id="KW-0472">Membrane</keyword>
<gene>
    <name evidence="14" type="primary">LOC127750145</name>
</gene>
<evidence type="ECO:0000256" key="8">
    <source>
        <dbReference type="ARBA" id="ARBA00023136"/>
    </source>
</evidence>
<proteinExistence type="inferred from homology"/>
<feature type="domain" description="Thioester reductase (TE)" evidence="12">
    <location>
        <begin position="31"/>
        <end position="309"/>
    </location>
</feature>
<dbReference type="GO" id="GO:0005777">
    <property type="term" value="C:peroxisome"/>
    <property type="evidence" value="ECO:0007669"/>
    <property type="project" value="TreeGrafter"/>
</dbReference>
<dbReference type="OrthoDB" id="429813at2759"/>
<organism evidence="13 14">
    <name type="scientific">Frankliniella occidentalis</name>
    <name type="common">Western flower thrips</name>
    <name type="synonym">Euthrips occidentalis</name>
    <dbReference type="NCBI Taxonomy" id="133901"/>
    <lineage>
        <taxon>Eukaryota</taxon>
        <taxon>Metazoa</taxon>
        <taxon>Ecdysozoa</taxon>
        <taxon>Arthropoda</taxon>
        <taxon>Hexapoda</taxon>
        <taxon>Insecta</taxon>
        <taxon>Pterygota</taxon>
        <taxon>Neoptera</taxon>
        <taxon>Paraneoptera</taxon>
        <taxon>Thysanoptera</taxon>
        <taxon>Terebrantia</taxon>
        <taxon>Thripoidea</taxon>
        <taxon>Thripidae</taxon>
        <taxon>Frankliniella</taxon>
    </lineage>
</organism>
<comment type="subcellular location">
    <subcellularLocation>
        <location evidence="1">Membrane</location>
        <topology evidence="1">Multi-pass membrane protein</topology>
    </subcellularLocation>
</comment>
<keyword evidence="7 10" id="KW-0443">Lipid metabolism</keyword>
<evidence type="ECO:0000256" key="9">
    <source>
        <dbReference type="ARBA" id="ARBA00052530"/>
    </source>
</evidence>
<name>A0A9C6UCT1_FRAOC</name>
<evidence type="ECO:0000256" key="4">
    <source>
        <dbReference type="ARBA" id="ARBA00022692"/>
    </source>
</evidence>
<keyword evidence="10" id="KW-0560">Oxidoreductase</keyword>
<sequence>MDVNSDPSSFPTGTSEAAGIADFYRGRSVLVTGASGFMGKVLVEKLLRSCPEVEAVFVLLRPKAVRGELQREPLGVHERLQRILATPVFDGLRRSRPEALAKVTAVAGDMSAPGLGLSPLDRARIRAAVTVVFHVAATVRFNEHLRMAFQINVQGTRAVLDLCREIPGLAALVHMSTAYCNCIRKDATGEVVYPAPTTADALQSELDRRDDKQVEEDTASLIGGYVNTYTFTKAVAENVVLEEGVGLPVAIVRPSIVCPSVREPFPGWVDSLNGAVGPWVAIGMGTLSCIYGDFDKVADVVPVDVCINLTVAAAWGCAAGDARDLTVYNCVTGATAPITWARLTALWVEATRRRPFARSLWMPAINFTTSRLYHRLCTALGKTLPAHLVDLAAQAAGRKSPRMTHQVNRQTHMMKALDFFTTQEWPFTDDNVRSLWSRMDARDREAFPFDVSTLDYEEYTKTNLYGTRKYLLKEQDSESSILETRSRLRRMEAVYQMVVLLSVPLLVAGSLYTQL</sequence>
<dbReference type="PANTHER" id="PTHR11011">
    <property type="entry name" value="MALE STERILITY PROTEIN 2-RELATED"/>
    <property type="match status" value="1"/>
</dbReference>
<dbReference type="CDD" id="cd09071">
    <property type="entry name" value="FAR_C"/>
    <property type="match status" value="1"/>
</dbReference>
<comment type="similarity">
    <text evidence="2 10">Belongs to the fatty acyl-CoA reductase family.</text>
</comment>
<dbReference type="GeneID" id="127750145"/>
<dbReference type="KEGG" id="foc:127750145"/>
<evidence type="ECO:0000256" key="5">
    <source>
        <dbReference type="ARBA" id="ARBA00022857"/>
    </source>
</evidence>